<dbReference type="AlphaFoldDB" id="Q69TP8"/>
<organism evidence="3 4">
    <name type="scientific">Oryza sativa subsp. japonica</name>
    <name type="common">Rice</name>
    <dbReference type="NCBI Taxonomy" id="39947"/>
    <lineage>
        <taxon>Eukaryota</taxon>
        <taxon>Viridiplantae</taxon>
        <taxon>Streptophyta</taxon>
        <taxon>Embryophyta</taxon>
        <taxon>Tracheophyta</taxon>
        <taxon>Spermatophyta</taxon>
        <taxon>Magnoliopsida</taxon>
        <taxon>Liliopsida</taxon>
        <taxon>Poales</taxon>
        <taxon>Poaceae</taxon>
        <taxon>BOP clade</taxon>
        <taxon>Oryzoideae</taxon>
        <taxon>Oryzeae</taxon>
        <taxon>Oryzinae</taxon>
        <taxon>Oryza</taxon>
        <taxon>Oryza sativa</taxon>
    </lineage>
</organism>
<feature type="region of interest" description="Disordered" evidence="1">
    <location>
        <begin position="201"/>
        <end position="226"/>
    </location>
</feature>
<reference evidence="4" key="3">
    <citation type="journal article" date="2005" name="Nature">
        <title>The map-based sequence of the rice genome.</title>
        <authorList>
            <consortium name="International rice genome sequencing project (IRGSP)"/>
            <person name="Matsumoto T."/>
            <person name="Wu J."/>
            <person name="Kanamori H."/>
            <person name="Katayose Y."/>
            <person name="Fujisawa M."/>
            <person name="Namiki N."/>
            <person name="Mizuno H."/>
            <person name="Yamamoto K."/>
            <person name="Antonio B.A."/>
            <person name="Baba T."/>
            <person name="Sakata K."/>
            <person name="Nagamura Y."/>
            <person name="Aoki H."/>
            <person name="Arikawa K."/>
            <person name="Arita K."/>
            <person name="Bito T."/>
            <person name="Chiden Y."/>
            <person name="Fujitsuka N."/>
            <person name="Fukunaka R."/>
            <person name="Hamada M."/>
            <person name="Harada C."/>
            <person name="Hayashi A."/>
            <person name="Hijishita S."/>
            <person name="Honda M."/>
            <person name="Hosokawa S."/>
            <person name="Ichikawa Y."/>
            <person name="Idonuma A."/>
            <person name="Iijima M."/>
            <person name="Ikeda M."/>
            <person name="Ikeno M."/>
            <person name="Ito K."/>
            <person name="Ito S."/>
            <person name="Ito T."/>
            <person name="Ito Y."/>
            <person name="Ito Y."/>
            <person name="Iwabuchi A."/>
            <person name="Kamiya K."/>
            <person name="Karasawa W."/>
            <person name="Kurita K."/>
            <person name="Katagiri S."/>
            <person name="Kikuta A."/>
            <person name="Kobayashi H."/>
            <person name="Kobayashi N."/>
            <person name="Machita K."/>
            <person name="Maehara T."/>
            <person name="Masukawa M."/>
            <person name="Mizubayashi T."/>
            <person name="Mukai Y."/>
            <person name="Nagasaki H."/>
            <person name="Nagata Y."/>
            <person name="Naito S."/>
            <person name="Nakashima M."/>
            <person name="Nakama Y."/>
            <person name="Nakamichi Y."/>
            <person name="Nakamura M."/>
            <person name="Meguro A."/>
            <person name="Negishi M."/>
            <person name="Ohta I."/>
            <person name="Ohta T."/>
            <person name="Okamoto M."/>
            <person name="Ono N."/>
            <person name="Saji S."/>
            <person name="Sakaguchi M."/>
            <person name="Sakai K."/>
            <person name="Shibata M."/>
            <person name="Shimokawa T."/>
            <person name="Song J."/>
            <person name="Takazaki Y."/>
            <person name="Terasawa K."/>
            <person name="Tsugane M."/>
            <person name="Tsuji K."/>
            <person name="Ueda S."/>
            <person name="Waki K."/>
            <person name="Yamagata H."/>
            <person name="Yamamoto M."/>
            <person name="Yamamoto S."/>
            <person name="Yamane H."/>
            <person name="Yoshiki S."/>
            <person name="Yoshihara R."/>
            <person name="Yukawa K."/>
            <person name="Zhong H."/>
            <person name="Yano M."/>
            <person name="Yuan Q."/>
            <person name="Ouyang S."/>
            <person name="Liu J."/>
            <person name="Jones K.M."/>
            <person name="Gansberger K."/>
            <person name="Moffat K."/>
            <person name="Hill J."/>
            <person name="Bera J."/>
            <person name="Fadrosh D."/>
            <person name="Jin S."/>
            <person name="Johri S."/>
            <person name="Kim M."/>
            <person name="Overton L."/>
            <person name="Reardon M."/>
            <person name="Tsitrin T."/>
            <person name="Vuong H."/>
            <person name="Weaver B."/>
            <person name="Ciecko A."/>
            <person name="Tallon L."/>
            <person name="Jackson J."/>
            <person name="Pai G."/>
            <person name="Aken S.V."/>
            <person name="Utterback T."/>
            <person name="Reidmuller S."/>
            <person name="Feldblyum T."/>
            <person name="Hsiao J."/>
            <person name="Zismann V."/>
            <person name="Iobst S."/>
            <person name="de Vazeille A.R."/>
            <person name="Buell C.R."/>
            <person name="Ying K."/>
            <person name="Li Y."/>
            <person name="Lu T."/>
            <person name="Huang Y."/>
            <person name="Zhao Q."/>
            <person name="Feng Q."/>
            <person name="Zhang L."/>
            <person name="Zhu J."/>
            <person name="Weng Q."/>
            <person name="Mu J."/>
            <person name="Lu Y."/>
            <person name="Fan D."/>
            <person name="Liu Y."/>
            <person name="Guan J."/>
            <person name="Zhang Y."/>
            <person name="Yu S."/>
            <person name="Liu X."/>
            <person name="Zhang Y."/>
            <person name="Hong G."/>
            <person name="Han B."/>
            <person name="Choisne N."/>
            <person name="Demange N."/>
            <person name="Orjeda G."/>
            <person name="Samain S."/>
            <person name="Cattolico L."/>
            <person name="Pelletier E."/>
            <person name="Couloux A."/>
            <person name="Segurens B."/>
            <person name="Wincker P."/>
            <person name="D'Hont A."/>
            <person name="Scarpelli C."/>
            <person name="Weissenbach J."/>
            <person name="Salanoubat M."/>
            <person name="Quetier F."/>
            <person name="Yu Y."/>
            <person name="Kim H.R."/>
            <person name="Rambo T."/>
            <person name="Currie J."/>
            <person name="Collura K."/>
            <person name="Luo M."/>
            <person name="Yang T."/>
            <person name="Ammiraju J.S.S."/>
            <person name="Engler F."/>
            <person name="Soderlund C."/>
            <person name="Wing R.A."/>
            <person name="Palmer L.E."/>
            <person name="de la Bastide M."/>
            <person name="Spiegel L."/>
            <person name="Nascimento L."/>
            <person name="Zutavern T."/>
            <person name="O'Shaughnessy A."/>
            <person name="Dike S."/>
            <person name="Dedhia N."/>
            <person name="Preston R."/>
            <person name="Balija V."/>
            <person name="McCombie W.R."/>
            <person name="Chow T."/>
            <person name="Chen H."/>
            <person name="Chung M."/>
            <person name="Chen C."/>
            <person name="Shaw J."/>
            <person name="Wu H."/>
            <person name="Hsiao K."/>
            <person name="Chao Y."/>
            <person name="Chu M."/>
            <person name="Cheng C."/>
            <person name="Hour A."/>
            <person name="Lee P."/>
            <person name="Lin S."/>
            <person name="Lin Y."/>
            <person name="Liou J."/>
            <person name="Liu S."/>
            <person name="Hsing Y."/>
            <person name="Raghuvanshi S."/>
            <person name="Mohanty A."/>
            <person name="Bharti A.K."/>
            <person name="Gaur A."/>
            <person name="Gupta V."/>
            <person name="Kumar D."/>
            <person name="Ravi V."/>
            <person name="Vij S."/>
            <person name="Kapur A."/>
            <person name="Khurana P."/>
            <person name="Khurana P."/>
            <person name="Khurana J.P."/>
            <person name="Tyagi A.K."/>
            <person name="Gaikwad K."/>
            <person name="Singh A."/>
            <person name="Dalal V."/>
            <person name="Srivastava S."/>
            <person name="Dixit A."/>
            <person name="Pal A.K."/>
            <person name="Ghazi I.A."/>
            <person name="Yadav M."/>
            <person name="Pandit A."/>
            <person name="Bhargava A."/>
            <person name="Sureshbabu K."/>
            <person name="Batra K."/>
            <person name="Sharma T.R."/>
            <person name="Mohapatra T."/>
            <person name="Singh N.K."/>
            <person name="Messing J."/>
            <person name="Nelson A.B."/>
            <person name="Fuks G."/>
            <person name="Kavchok S."/>
            <person name="Keizer G."/>
            <person name="Linton E."/>
            <person name="Llaca V."/>
            <person name="Song R."/>
            <person name="Tanyolac B."/>
            <person name="Young S."/>
            <person name="Ho-Il K."/>
            <person name="Hahn J.H."/>
            <person name="Sangsakoo G."/>
            <person name="Vanavichit A."/>
            <person name="de Mattos Luiz.A.T."/>
            <person name="Zimmer P.D."/>
            <person name="Malone G."/>
            <person name="Dellagostin O."/>
            <person name="de Oliveira A.C."/>
            <person name="Bevan M."/>
            <person name="Bancroft I."/>
            <person name="Minx P."/>
            <person name="Cordum H."/>
            <person name="Wilson R."/>
            <person name="Cheng Z."/>
            <person name="Jin W."/>
            <person name="Jiang J."/>
            <person name="Leong S.A."/>
            <person name="Iwama H."/>
            <person name="Gojobori T."/>
            <person name="Itoh T."/>
            <person name="Niimura Y."/>
            <person name="Fujii Y."/>
            <person name="Habara T."/>
            <person name="Sakai H."/>
            <person name="Sato Y."/>
            <person name="Wilson G."/>
            <person name="Kumar K."/>
            <person name="McCouch S."/>
            <person name="Juretic N."/>
            <person name="Hoen D."/>
            <person name="Wright S."/>
            <person name="Bruskiewich R."/>
            <person name="Bureau T."/>
            <person name="Miyao A."/>
            <person name="Hirochika H."/>
            <person name="Nishikawa T."/>
            <person name="Kadowaki K."/>
            <person name="Sugiura M."/>
            <person name="Burr B."/>
            <person name="Sasaki T."/>
        </authorList>
    </citation>
    <scope>NUCLEOTIDE SEQUENCE [LARGE SCALE GENOMIC DNA]</scope>
    <source>
        <strain evidence="4">cv. Nipponbare</strain>
    </source>
</reference>
<sequence length="233" mass="24930">MPCIFSFTWTHNQPDSAENGRKLDQSNHHRTIFSTKKSAPFSLVKTSQQGIRSNCSSVPLAPSARLLLGPSIPLPCILASLPSPPLPTTEHQSLPHLTAPPHPPRKLPPTATVAAFVPLQHYHHFGQGAAAHGIDSQNAASPWNFSGECAATTAAVSFPPDGDADAHATAFRHWGRRCPADGTHRLLLELVRVELVGTCTTTTPSRAPTARSSSPKQPPPKKSGPISLLLWLV</sequence>
<reference evidence="3" key="2">
    <citation type="submission" date="2002-02" db="EMBL/GenBank/DDBJ databases">
        <title>Oryza sativa nipponbare(GA3) genomic DNA, chromosome 6, BAC clone:OSJNBa0031P18.</title>
        <authorList>
            <person name="Sasaki T."/>
            <person name="Matsumoto T."/>
            <person name="Yamamoto K."/>
        </authorList>
    </citation>
    <scope>NUCLEOTIDE SEQUENCE</scope>
</reference>
<feature type="compositionally biased region" description="Low complexity" evidence="1">
    <location>
        <begin position="201"/>
        <end position="215"/>
    </location>
</feature>
<evidence type="ECO:0000313" key="2">
    <source>
        <dbReference type="EMBL" id="BAD35766.1"/>
    </source>
</evidence>
<name>Q69TP8_ORYSJ</name>
<accession>Q69TP8</accession>
<dbReference type="Proteomes" id="UP000000763">
    <property type="component" value="Chromosome 6"/>
</dbReference>
<proteinExistence type="predicted"/>
<evidence type="ECO:0000313" key="4">
    <source>
        <dbReference type="Proteomes" id="UP000000763"/>
    </source>
</evidence>
<dbReference type="EMBL" id="AP004734">
    <property type="protein sequence ID" value="BAD35766.1"/>
    <property type="molecule type" value="Genomic_DNA"/>
</dbReference>
<dbReference type="EMBL" id="AP004735">
    <property type="protein sequence ID" value="BAD35779.1"/>
    <property type="molecule type" value="Genomic_DNA"/>
</dbReference>
<gene>
    <name evidence="2" type="ORF">OSJNBa0026P23.43</name>
    <name evidence="3" type="ORF">OSJNBa0031P18.22</name>
</gene>
<reference evidence="4" key="4">
    <citation type="journal article" date="2008" name="Nucleic Acids Res.">
        <title>The rice annotation project database (RAP-DB): 2008 update.</title>
        <authorList>
            <consortium name="The rice annotation project (RAP)"/>
        </authorList>
    </citation>
    <scope>GENOME REANNOTATION</scope>
    <source>
        <strain evidence="4">cv. Nipponbare</strain>
    </source>
</reference>
<protein>
    <submittedName>
        <fullName evidence="3">Uncharacterized protein</fullName>
    </submittedName>
</protein>
<evidence type="ECO:0000313" key="3">
    <source>
        <dbReference type="EMBL" id="BAD35779.1"/>
    </source>
</evidence>
<evidence type="ECO:0000256" key="1">
    <source>
        <dbReference type="SAM" id="MobiDB-lite"/>
    </source>
</evidence>
<reference evidence="2" key="1">
    <citation type="submission" date="2002-02" db="EMBL/GenBank/DDBJ databases">
        <title>Oryza sativa nipponbare(GA3) genomic DNA, chromosome 6, BAC clone:OSJNBa0026P23.</title>
        <authorList>
            <person name="Sasaki T."/>
            <person name="Matsumoto T."/>
            <person name="Yamamoto K."/>
        </authorList>
    </citation>
    <scope>NUCLEOTIDE SEQUENCE</scope>
</reference>